<gene>
    <name evidence="2" type="ORF">TBRA_LOCUS2388</name>
</gene>
<keyword evidence="3" id="KW-1185">Reference proteome</keyword>
<proteinExistence type="predicted"/>
<dbReference type="Proteomes" id="UP000479190">
    <property type="component" value="Unassembled WGS sequence"/>
</dbReference>
<protein>
    <submittedName>
        <fullName evidence="2">Uncharacterized protein</fullName>
    </submittedName>
</protein>
<feature type="region of interest" description="Disordered" evidence="1">
    <location>
        <begin position="1"/>
        <end position="35"/>
    </location>
</feature>
<sequence length="122" mass="13868">MEGASQNNVAESVYVGHTQRRRRAPGRPSRPEGLETRPTLRIGWVTCRIPWSQGYPALIPRLEATATNRLAVVRELIVCAHCYPLRTNRPRDTIERTATNKIQRACLARKQGAATTTRRHRQ</sequence>
<organism evidence="2 3">
    <name type="scientific">Trichogramma brassicae</name>
    <dbReference type="NCBI Taxonomy" id="86971"/>
    <lineage>
        <taxon>Eukaryota</taxon>
        <taxon>Metazoa</taxon>
        <taxon>Ecdysozoa</taxon>
        <taxon>Arthropoda</taxon>
        <taxon>Hexapoda</taxon>
        <taxon>Insecta</taxon>
        <taxon>Pterygota</taxon>
        <taxon>Neoptera</taxon>
        <taxon>Endopterygota</taxon>
        <taxon>Hymenoptera</taxon>
        <taxon>Apocrita</taxon>
        <taxon>Proctotrupomorpha</taxon>
        <taxon>Chalcidoidea</taxon>
        <taxon>Trichogrammatidae</taxon>
        <taxon>Trichogramma</taxon>
    </lineage>
</organism>
<accession>A0A6H5I657</accession>
<evidence type="ECO:0000313" key="3">
    <source>
        <dbReference type="Proteomes" id="UP000479190"/>
    </source>
</evidence>
<evidence type="ECO:0000256" key="1">
    <source>
        <dbReference type="SAM" id="MobiDB-lite"/>
    </source>
</evidence>
<reference evidence="2 3" key="1">
    <citation type="submission" date="2020-02" db="EMBL/GenBank/DDBJ databases">
        <authorList>
            <person name="Ferguson B K."/>
        </authorList>
    </citation>
    <scope>NUCLEOTIDE SEQUENCE [LARGE SCALE GENOMIC DNA]</scope>
</reference>
<evidence type="ECO:0000313" key="2">
    <source>
        <dbReference type="EMBL" id="CAB0030385.1"/>
    </source>
</evidence>
<feature type="compositionally biased region" description="Polar residues" evidence="1">
    <location>
        <begin position="1"/>
        <end position="10"/>
    </location>
</feature>
<dbReference type="AlphaFoldDB" id="A0A6H5I657"/>
<dbReference type="EMBL" id="CADCXV010000464">
    <property type="protein sequence ID" value="CAB0030385.1"/>
    <property type="molecule type" value="Genomic_DNA"/>
</dbReference>
<name>A0A6H5I657_9HYME</name>